<dbReference type="InterPro" id="IPR036390">
    <property type="entry name" value="WH_DNA-bd_sf"/>
</dbReference>
<protein>
    <submittedName>
        <fullName evidence="2">Uncharacterized protein</fullName>
    </submittedName>
</protein>
<dbReference type="Proteomes" id="UP000677082">
    <property type="component" value="Unassembled WGS sequence"/>
</dbReference>
<sequence>MSDTPRPAATASQKVVTAMWSMQQPATAKQIAEAASLGYSTVTPILRALLADQQATKTEADGRTQWHLTASSTSDHDRNAPTRAGSSVAPDDAEPPSADTAATDLPKSPETTDTEQPDDTADAAKASTDDPGDGNTDEPPVQTGTVATQIDAAAPADGAEPPQDDTEPRRDDDRPAGTRAYRKPTQPRREKGALRAAVLKVLTDEPDRGFKVDEIRRAIDAAAPDGTNKAGAGAVANAATKLVNDGLAVQVEATHATYQAAPPAAETD</sequence>
<reference evidence="2 3" key="1">
    <citation type="submission" date="2021-03" db="EMBL/GenBank/DDBJ databases">
        <title>Whole genome shotgun sequence of Actinoplanes toevensis NBRC 105298.</title>
        <authorList>
            <person name="Komaki H."/>
            <person name="Tamura T."/>
        </authorList>
    </citation>
    <scope>NUCLEOTIDE SEQUENCE [LARGE SCALE GENOMIC DNA]</scope>
    <source>
        <strain evidence="2 3">NBRC 105298</strain>
    </source>
</reference>
<evidence type="ECO:0000313" key="2">
    <source>
        <dbReference type="EMBL" id="GIM90118.1"/>
    </source>
</evidence>
<keyword evidence="3" id="KW-1185">Reference proteome</keyword>
<gene>
    <name evidence="2" type="ORF">Ato02nite_019110</name>
</gene>
<evidence type="ECO:0000256" key="1">
    <source>
        <dbReference type="SAM" id="MobiDB-lite"/>
    </source>
</evidence>
<evidence type="ECO:0000313" key="3">
    <source>
        <dbReference type="Proteomes" id="UP000677082"/>
    </source>
</evidence>
<accession>A0A919T768</accession>
<comment type="caution">
    <text evidence="2">The sequence shown here is derived from an EMBL/GenBank/DDBJ whole genome shotgun (WGS) entry which is preliminary data.</text>
</comment>
<dbReference type="EMBL" id="BOQN01000023">
    <property type="protein sequence ID" value="GIM90118.1"/>
    <property type="molecule type" value="Genomic_DNA"/>
</dbReference>
<proteinExistence type="predicted"/>
<dbReference type="SUPFAM" id="SSF46785">
    <property type="entry name" value="Winged helix' DNA-binding domain"/>
    <property type="match status" value="1"/>
</dbReference>
<dbReference type="RefSeq" id="WP_213006066.1">
    <property type="nucleotide sequence ID" value="NZ_BOQN01000023.1"/>
</dbReference>
<feature type="compositionally biased region" description="Low complexity" evidence="1">
    <location>
        <begin position="151"/>
        <end position="161"/>
    </location>
</feature>
<feature type="compositionally biased region" description="Basic and acidic residues" evidence="1">
    <location>
        <begin position="166"/>
        <end position="176"/>
    </location>
</feature>
<feature type="region of interest" description="Disordered" evidence="1">
    <location>
        <begin position="54"/>
        <end position="192"/>
    </location>
</feature>
<feature type="compositionally biased region" description="Acidic residues" evidence="1">
    <location>
        <begin position="112"/>
        <end position="121"/>
    </location>
</feature>
<dbReference type="AlphaFoldDB" id="A0A919T768"/>
<organism evidence="2 3">
    <name type="scientific">Paractinoplanes toevensis</name>
    <dbReference type="NCBI Taxonomy" id="571911"/>
    <lineage>
        <taxon>Bacteria</taxon>
        <taxon>Bacillati</taxon>
        <taxon>Actinomycetota</taxon>
        <taxon>Actinomycetes</taxon>
        <taxon>Micromonosporales</taxon>
        <taxon>Micromonosporaceae</taxon>
        <taxon>Paractinoplanes</taxon>
    </lineage>
</organism>
<name>A0A919T768_9ACTN</name>